<dbReference type="SUPFAM" id="SSF51246">
    <property type="entry name" value="Rudiment single hybrid motif"/>
    <property type="match status" value="1"/>
</dbReference>
<comment type="caution">
    <text evidence="1">The sequence shown here is derived from an EMBL/GenBank/DDBJ whole genome shotgun (WGS) entry which is preliminary data.</text>
</comment>
<gene>
    <name evidence="1" type="ORF">GIB67_004913</name>
</gene>
<dbReference type="Proteomes" id="UP000541444">
    <property type="component" value="Unassembled WGS sequence"/>
</dbReference>
<sequence length="75" mass="8773">MVLGLKEIHIRVEIRTNVDYTIDLLNVSEYRDNKIHTGWLDSRIAMQVRAKSPPWYLSVVEGDIYVSMSHLIILF</sequence>
<keyword evidence="2" id="KW-1185">Reference proteome</keyword>
<dbReference type="AlphaFoldDB" id="A0A7J7LNN3"/>
<organism evidence="1 2">
    <name type="scientific">Kingdonia uniflora</name>
    <dbReference type="NCBI Taxonomy" id="39325"/>
    <lineage>
        <taxon>Eukaryota</taxon>
        <taxon>Viridiplantae</taxon>
        <taxon>Streptophyta</taxon>
        <taxon>Embryophyta</taxon>
        <taxon>Tracheophyta</taxon>
        <taxon>Spermatophyta</taxon>
        <taxon>Magnoliopsida</taxon>
        <taxon>Ranunculales</taxon>
        <taxon>Circaeasteraceae</taxon>
        <taxon>Kingdonia</taxon>
    </lineage>
</organism>
<dbReference type="PANTHER" id="PTHR45728:SF3">
    <property type="entry name" value="ACETYL-COA CARBOXYLASE"/>
    <property type="match status" value="1"/>
</dbReference>
<dbReference type="InterPro" id="IPR049076">
    <property type="entry name" value="ACCA"/>
</dbReference>
<dbReference type="EMBL" id="JACGCM010002132">
    <property type="protein sequence ID" value="KAF6144243.1"/>
    <property type="molecule type" value="Genomic_DNA"/>
</dbReference>
<feature type="non-terminal residue" evidence="1">
    <location>
        <position position="75"/>
    </location>
</feature>
<protein>
    <submittedName>
        <fullName evidence="1">Uncharacterized protein</fullName>
    </submittedName>
</protein>
<dbReference type="PANTHER" id="PTHR45728">
    <property type="entry name" value="ACETYL-COA CARBOXYLASE, ISOFORM A"/>
    <property type="match status" value="1"/>
</dbReference>
<dbReference type="InterPro" id="IPR011054">
    <property type="entry name" value="Rudment_hybrid_motif"/>
</dbReference>
<accession>A0A7J7LNN3</accession>
<dbReference type="OrthoDB" id="1742580at2759"/>
<dbReference type="GO" id="GO:0006633">
    <property type="term" value="P:fatty acid biosynthetic process"/>
    <property type="evidence" value="ECO:0007669"/>
    <property type="project" value="TreeGrafter"/>
</dbReference>
<dbReference type="GO" id="GO:0003989">
    <property type="term" value="F:acetyl-CoA carboxylase activity"/>
    <property type="evidence" value="ECO:0007669"/>
    <property type="project" value="InterPro"/>
</dbReference>
<dbReference type="Gene3D" id="3.30.470.20">
    <property type="entry name" value="ATP-grasp fold, B domain"/>
    <property type="match status" value="1"/>
</dbReference>
<evidence type="ECO:0000313" key="2">
    <source>
        <dbReference type="Proteomes" id="UP000541444"/>
    </source>
</evidence>
<reference evidence="1 2" key="1">
    <citation type="journal article" date="2020" name="IScience">
        <title>Genome Sequencing of the Endangered Kingdonia uniflora (Circaeasteraceae, Ranunculales) Reveals Potential Mechanisms of Evolutionary Specialization.</title>
        <authorList>
            <person name="Sun Y."/>
            <person name="Deng T."/>
            <person name="Zhang A."/>
            <person name="Moore M.J."/>
            <person name="Landis J.B."/>
            <person name="Lin N."/>
            <person name="Zhang H."/>
            <person name="Zhang X."/>
            <person name="Huang J."/>
            <person name="Zhang X."/>
            <person name="Sun H."/>
            <person name="Wang H."/>
        </authorList>
    </citation>
    <scope>NUCLEOTIDE SEQUENCE [LARGE SCALE GENOMIC DNA]</scope>
    <source>
        <strain evidence="1">TB1705</strain>
        <tissue evidence="1">Leaf</tissue>
    </source>
</reference>
<name>A0A7J7LNN3_9MAGN</name>
<evidence type="ECO:0000313" key="1">
    <source>
        <dbReference type="EMBL" id="KAF6144243.1"/>
    </source>
</evidence>
<proteinExistence type="predicted"/>